<evidence type="ECO:0000313" key="2">
    <source>
        <dbReference type="EMBL" id="KAK3796666.1"/>
    </source>
</evidence>
<proteinExistence type="predicted"/>
<dbReference type="Proteomes" id="UP001283361">
    <property type="component" value="Unassembled WGS sequence"/>
</dbReference>
<organism evidence="2 3">
    <name type="scientific">Elysia crispata</name>
    <name type="common">lettuce slug</name>
    <dbReference type="NCBI Taxonomy" id="231223"/>
    <lineage>
        <taxon>Eukaryota</taxon>
        <taxon>Metazoa</taxon>
        <taxon>Spiralia</taxon>
        <taxon>Lophotrochozoa</taxon>
        <taxon>Mollusca</taxon>
        <taxon>Gastropoda</taxon>
        <taxon>Heterobranchia</taxon>
        <taxon>Euthyneura</taxon>
        <taxon>Panpulmonata</taxon>
        <taxon>Sacoglossa</taxon>
        <taxon>Placobranchoidea</taxon>
        <taxon>Plakobranchidae</taxon>
        <taxon>Elysia</taxon>
    </lineage>
</organism>
<feature type="compositionally biased region" description="Basic and acidic residues" evidence="1">
    <location>
        <begin position="50"/>
        <end position="62"/>
    </location>
</feature>
<feature type="region of interest" description="Disordered" evidence="1">
    <location>
        <begin position="50"/>
        <end position="84"/>
    </location>
</feature>
<dbReference type="EMBL" id="JAWDGP010000856">
    <property type="protein sequence ID" value="KAK3796666.1"/>
    <property type="molecule type" value="Genomic_DNA"/>
</dbReference>
<evidence type="ECO:0000313" key="3">
    <source>
        <dbReference type="Proteomes" id="UP001283361"/>
    </source>
</evidence>
<name>A0AAE1E727_9GAST</name>
<gene>
    <name evidence="2" type="ORF">RRG08_008437</name>
</gene>
<sequence>MDLLDIRYTGYEEQHTSKLEMCTSLRSNTVTMDLLDTRYTGYEEKHIESSRARTECSRKADTPRSPTTHMEGIIAGRPHTVQNK</sequence>
<accession>A0AAE1E727</accession>
<keyword evidence="3" id="KW-1185">Reference proteome</keyword>
<dbReference type="AlphaFoldDB" id="A0AAE1E727"/>
<protein>
    <submittedName>
        <fullName evidence="2">Uncharacterized protein</fullName>
    </submittedName>
</protein>
<evidence type="ECO:0000256" key="1">
    <source>
        <dbReference type="SAM" id="MobiDB-lite"/>
    </source>
</evidence>
<reference evidence="2" key="1">
    <citation type="journal article" date="2023" name="G3 (Bethesda)">
        <title>A reference genome for the long-term kleptoplast-retaining sea slug Elysia crispata morphotype clarki.</title>
        <authorList>
            <person name="Eastman K.E."/>
            <person name="Pendleton A.L."/>
            <person name="Shaikh M.A."/>
            <person name="Suttiyut T."/>
            <person name="Ogas R."/>
            <person name="Tomko P."/>
            <person name="Gavelis G."/>
            <person name="Widhalm J.R."/>
            <person name="Wisecaver J.H."/>
        </authorList>
    </citation>
    <scope>NUCLEOTIDE SEQUENCE</scope>
    <source>
        <strain evidence="2">ECLA1</strain>
    </source>
</reference>
<comment type="caution">
    <text evidence="2">The sequence shown here is derived from an EMBL/GenBank/DDBJ whole genome shotgun (WGS) entry which is preliminary data.</text>
</comment>